<dbReference type="Proteomes" id="UP001501637">
    <property type="component" value="Unassembled WGS sequence"/>
</dbReference>
<gene>
    <name evidence="1" type="ORF">GCM10010449_33870</name>
</gene>
<keyword evidence="2" id="KW-1185">Reference proteome</keyword>
<evidence type="ECO:0000313" key="1">
    <source>
        <dbReference type="EMBL" id="GAA3108345.1"/>
    </source>
</evidence>
<dbReference type="RefSeq" id="WP_344521791.1">
    <property type="nucleotide sequence ID" value="NZ_BAAAUG010000053.1"/>
</dbReference>
<name>A0ABP6MI34_9ACTN</name>
<sequence length="121" mass="13116">MNNHQSSRPTPDQWAHAIDMLLEVQRTLADSVTSSCVEEHDHHIVGLPSGVESAMPGGARIEAALHAVMGARHLIQQAATGTELRGVPILERAQKDFALAGGYVAAAWTTELNERVDRRSK</sequence>
<reference evidence="2" key="1">
    <citation type="journal article" date="2019" name="Int. J. Syst. Evol. Microbiol.">
        <title>The Global Catalogue of Microorganisms (GCM) 10K type strain sequencing project: providing services to taxonomists for standard genome sequencing and annotation.</title>
        <authorList>
            <consortium name="The Broad Institute Genomics Platform"/>
            <consortium name="The Broad Institute Genome Sequencing Center for Infectious Disease"/>
            <person name="Wu L."/>
            <person name="Ma J."/>
        </authorList>
    </citation>
    <scope>NUCLEOTIDE SEQUENCE [LARGE SCALE GENOMIC DNA]</scope>
    <source>
        <strain evidence="2">JCM 9092</strain>
    </source>
</reference>
<organism evidence="1 2">
    <name type="scientific">Streptomyces rectiviolaceus</name>
    <dbReference type="NCBI Taxonomy" id="332591"/>
    <lineage>
        <taxon>Bacteria</taxon>
        <taxon>Bacillati</taxon>
        <taxon>Actinomycetota</taxon>
        <taxon>Actinomycetes</taxon>
        <taxon>Kitasatosporales</taxon>
        <taxon>Streptomycetaceae</taxon>
        <taxon>Streptomyces</taxon>
    </lineage>
</organism>
<comment type="caution">
    <text evidence="1">The sequence shown here is derived from an EMBL/GenBank/DDBJ whole genome shotgun (WGS) entry which is preliminary data.</text>
</comment>
<dbReference type="EMBL" id="BAAAUG010000053">
    <property type="protein sequence ID" value="GAA3108345.1"/>
    <property type="molecule type" value="Genomic_DNA"/>
</dbReference>
<accession>A0ABP6MI34</accession>
<evidence type="ECO:0000313" key="2">
    <source>
        <dbReference type="Proteomes" id="UP001501637"/>
    </source>
</evidence>
<protein>
    <submittedName>
        <fullName evidence="1">Uncharacterized protein</fullName>
    </submittedName>
</protein>
<proteinExistence type="predicted"/>